<organism evidence="1 2">
    <name type="scientific">Drosophila ananassae</name>
    <name type="common">Fruit fly</name>
    <dbReference type="NCBI Taxonomy" id="7217"/>
    <lineage>
        <taxon>Eukaryota</taxon>
        <taxon>Metazoa</taxon>
        <taxon>Ecdysozoa</taxon>
        <taxon>Arthropoda</taxon>
        <taxon>Hexapoda</taxon>
        <taxon>Insecta</taxon>
        <taxon>Pterygota</taxon>
        <taxon>Neoptera</taxon>
        <taxon>Endopterygota</taxon>
        <taxon>Diptera</taxon>
        <taxon>Brachycera</taxon>
        <taxon>Muscomorpha</taxon>
        <taxon>Ephydroidea</taxon>
        <taxon>Drosophilidae</taxon>
        <taxon>Drosophila</taxon>
        <taxon>Sophophora</taxon>
    </lineage>
</organism>
<keyword evidence="2" id="KW-1185">Reference proteome</keyword>
<dbReference type="InParanoid" id="B3M2K4"/>
<gene>
    <name evidence="1" type="primary">Dana\GF17926</name>
    <name evidence="1" type="synonym">dana_GLEANR_19188</name>
    <name evidence="1" type="ORF">GF17926</name>
</gene>
<dbReference type="OMA" id="KLRSSWE"/>
<dbReference type="STRING" id="7217.B3M2K4"/>
<dbReference type="EMBL" id="CH902617">
    <property type="protein sequence ID" value="EDV42325.1"/>
    <property type="molecule type" value="Genomic_DNA"/>
</dbReference>
<sequence length="307" mass="35281">MSHRDFCGYNPPPSNFKTFFLPKYEDRLKRLPNFGKMRREWEIEKRPLLIMLHLFADNFGALEKWMDLAYQVAGADGLGPEMDFYVDDLWAGYIFNEEDFSFHRGDEGTSVDSPPLIYGVTSLGEVHFFGGFDGPKTPSLVTLGDFCRGLIKGGIEDPTPSDSIITDIDLTTWNEMIYSVDEDLAVCFYNSQQNATTVNDSLMQNLERLGGHLKQESVRLCKFDLRGGSAPKKFSIESVPALFFLPRHQKTNPVKCKYELGQWSMIRFVAENSSKELNFYNRRGHRRLHAELLAHMREFFRINIDSS</sequence>
<evidence type="ECO:0008006" key="3">
    <source>
        <dbReference type="Google" id="ProtNLM"/>
    </source>
</evidence>
<dbReference type="Gene3D" id="3.40.30.10">
    <property type="entry name" value="Glutaredoxin"/>
    <property type="match status" value="1"/>
</dbReference>
<dbReference type="HOGENOM" id="CLU_080259_0_0_1"/>
<dbReference type="Proteomes" id="UP000007801">
    <property type="component" value="Unassembled WGS sequence"/>
</dbReference>
<dbReference type="AlphaFoldDB" id="B3M2K4"/>
<dbReference type="OrthoDB" id="7825149at2759"/>
<dbReference type="PhylomeDB" id="B3M2K4"/>
<name>B3M2K4_DROAN</name>
<evidence type="ECO:0000313" key="1">
    <source>
        <dbReference type="EMBL" id="EDV42325.1"/>
    </source>
</evidence>
<proteinExistence type="predicted"/>
<dbReference type="KEGG" id="dan:6500707"/>
<reference evidence="1 2" key="1">
    <citation type="journal article" date="2007" name="Nature">
        <title>Evolution of genes and genomes on the Drosophila phylogeny.</title>
        <authorList>
            <consortium name="Drosophila 12 Genomes Consortium"/>
            <person name="Clark A.G."/>
            <person name="Eisen M.B."/>
            <person name="Smith D.R."/>
            <person name="Bergman C.M."/>
            <person name="Oliver B."/>
            <person name="Markow T.A."/>
            <person name="Kaufman T.C."/>
            <person name="Kellis M."/>
            <person name="Gelbart W."/>
            <person name="Iyer V.N."/>
            <person name="Pollard D.A."/>
            <person name="Sackton T.B."/>
            <person name="Larracuente A.M."/>
            <person name="Singh N.D."/>
            <person name="Abad J.P."/>
            <person name="Abt D.N."/>
            <person name="Adryan B."/>
            <person name="Aguade M."/>
            <person name="Akashi H."/>
            <person name="Anderson W.W."/>
            <person name="Aquadro C.F."/>
            <person name="Ardell D.H."/>
            <person name="Arguello R."/>
            <person name="Artieri C.G."/>
            <person name="Barbash D.A."/>
            <person name="Barker D."/>
            <person name="Barsanti P."/>
            <person name="Batterham P."/>
            <person name="Batzoglou S."/>
            <person name="Begun D."/>
            <person name="Bhutkar A."/>
            <person name="Blanco E."/>
            <person name="Bosak S.A."/>
            <person name="Bradley R.K."/>
            <person name="Brand A.D."/>
            <person name="Brent M.R."/>
            <person name="Brooks A.N."/>
            <person name="Brown R.H."/>
            <person name="Butlin R.K."/>
            <person name="Caggese C."/>
            <person name="Calvi B.R."/>
            <person name="Bernardo de Carvalho A."/>
            <person name="Caspi A."/>
            <person name="Castrezana S."/>
            <person name="Celniker S.E."/>
            <person name="Chang J.L."/>
            <person name="Chapple C."/>
            <person name="Chatterji S."/>
            <person name="Chinwalla A."/>
            <person name="Civetta A."/>
            <person name="Clifton S.W."/>
            <person name="Comeron J.M."/>
            <person name="Costello J.C."/>
            <person name="Coyne J.A."/>
            <person name="Daub J."/>
            <person name="David R.G."/>
            <person name="Delcher A.L."/>
            <person name="Delehaunty K."/>
            <person name="Do C.B."/>
            <person name="Ebling H."/>
            <person name="Edwards K."/>
            <person name="Eickbush T."/>
            <person name="Evans J.D."/>
            <person name="Filipski A."/>
            <person name="Findeiss S."/>
            <person name="Freyhult E."/>
            <person name="Fulton L."/>
            <person name="Fulton R."/>
            <person name="Garcia A.C."/>
            <person name="Gardiner A."/>
            <person name="Garfield D.A."/>
            <person name="Garvin B.E."/>
            <person name="Gibson G."/>
            <person name="Gilbert D."/>
            <person name="Gnerre S."/>
            <person name="Godfrey J."/>
            <person name="Good R."/>
            <person name="Gotea V."/>
            <person name="Gravely B."/>
            <person name="Greenberg A.J."/>
            <person name="Griffiths-Jones S."/>
            <person name="Gross S."/>
            <person name="Guigo R."/>
            <person name="Gustafson E.A."/>
            <person name="Haerty W."/>
            <person name="Hahn M.W."/>
            <person name="Halligan D.L."/>
            <person name="Halpern A.L."/>
            <person name="Halter G.M."/>
            <person name="Han M.V."/>
            <person name="Heger A."/>
            <person name="Hillier L."/>
            <person name="Hinrichs A.S."/>
            <person name="Holmes I."/>
            <person name="Hoskins R.A."/>
            <person name="Hubisz M.J."/>
            <person name="Hultmark D."/>
            <person name="Huntley M.A."/>
            <person name="Jaffe D.B."/>
            <person name="Jagadeeshan S."/>
            <person name="Jeck W.R."/>
            <person name="Johnson J."/>
            <person name="Jones C.D."/>
            <person name="Jordan W.C."/>
            <person name="Karpen G.H."/>
            <person name="Kataoka E."/>
            <person name="Keightley P.D."/>
            <person name="Kheradpour P."/>
            <person name="Kirkness E.F."/>
            <person name="Koerich L.B."/>
            <person name="Kristiansen K."/>
            <person name="Kudrna D."/>
            <person name="Kulathinal R.J."/>
            <person name="Kumar S."/>
            <person name="Kwok R."/>
            <person name="Lander E."/>
            <person name="Langley C.H."/>
            <person name="Lapoint R."/>
            <person name="Lazzaro B.P."/>
            <person name="Lee S.J."/>
            <person name="Levesque L."/>
            <person name="Li R."/>
            <person name="Lin C.F."/>
            <person name="Lin M.F."/>
            <person name="Lindblad-Toh K."/>
            <person name="Llopart A."/>
            <person name="Long M."/>
            <person name="Low L."/>
            <person name="Lozovsky E."/>
            <person name="Lu J."/>
            <person name="Luo M."/>
            <person name="Machado C.A."/>
            <person name="Makalowski W."/>
            <person name="Marzo M."/>
            <person name="Matsuda M."/>
            <person name="Matzkin L."/>
            <person name="McAllister B."/>
            <person name="McBride C.S."/>
            <person name="McKernan B."/>
            <person name="McKernan K."/>
            <person name="Mendez-Lago M."/>
            <person name="Minx P."/>
            <person name="Mollenhauer M.U."/>
            <person name="Montooth K."/>
            <person name="Mount S.M."/>
            <person name="Mu X."/>
            <person name="Myers E."/>
            <person name="Negre B."/>
            <person name="Newfeld S."/>
            <person name="Nielsen R."/>
            <person name="Noor M.A."/>
            <person name="O'Grady P."/>
            <person name="Pachter L."/>
            <person name="Papaceit M."/>
            <person name="Parisi M.J."/>
            <person name="Parisi M."/>
            <person name="Parts L."/>
            <person name="Pedersen J.S."/>
            <person name="Pesole G."/>
            <person name="Phillippy A.M."/>
            <person name="Ponting C.P."/>
            <person name="Pop M."/>
            <person name="Porcelli D."/>
            <person name="Powell J.R."/>
            <person name="Prohaska S."/>
            <person name="Pruitt K."/>
            <person name="Puig M."/>
            <person name="Quesneville H."/>
            <person name="Ram K.R."/>
            <person name="Rand D."/>
            <person name="Rasmussen M.D."/>
            <person name="Reed L.K."/>
            <person name="Reenan R."/>
            <person name="Reily A."/>
            <person name="Remington K.A."/>
            <person name="Rieger T.T."/>
            <person name="Ritchie M.G."/>
            <person name="Robin C."/>
            <person name="Rogers Y.H."/>
            <person name="Rohde C."/>
            <person name="Rozas J."/>
            <person name="Rubenfield M.J."/>
            <person name="Ruiz A."/>
            <person name="Russo S."/>
            <person name="Salzberg S.L."/>
            <person name="Sanchez-Gracia A."/>
            <person name="Saranga D.J."/>
            <person name="Sato H."/>
            <person name="Schaeffer S.W."/>
            <person name="Schatz M.C."/>
            <person name="Schlenke T."/>
            <person name="Schwartz R."/>
            <person name="Segarra C."/>
            <person name="Singh R.S."/>
            <person name="Sirot L."/>
            <person name="Sirota M."/>
            <person name="Sisneros N.B."/>
            <person name="Smith C.D."/>
            <person name="Smith T.F."/>
            <person name="Spieth J."/>
            <person name="Stage D.E."/>
            <person name="Stark A."/>
            <person name="Stephan W."/>
            <person name="Strausberg R.L."/>
            <person name="Strempel S."/>
            <person name="Sturgill D."/>
            <person name="Sutton G."/>
            <person name="Sutton G.G."/>
            <person name="Tao W."/>
            <person name="Teichmann S."/>
            <person name="Tobari Y.N."/>
            <person name="Tomimura Y."/>
            <person name="Tsolas J.M."/>
            <person name="Valente V.L."/>
            <person name="Venter E."/>
            <person name="Venter J.C."/>
            <person name="Vicario S."/>
            <person name="Vieira F.G."/>
            <person name="Vilella A.J."/>
            <person name="Villasante A."/>
            <person name="Walenz B."/>
            <person name="Wang J."/>
            <person name="Wasserman M."/>
            <person name="Watts T."/>
            <person name="Wilson D."/>
            <person name="Wilson R.K."/>
            <person name="Wing R.A."/>
            <person name="Wolfner M.F."/>
            <person name="Wong A."/>
            <person name="Wong G.K."/>
            <person name="Wu C.I."/>
            <person name="Wu G."/>
            <person name="Yamamoto D."/>
            <person name="Yang H.P."/>
            <person name="Yang S.P."/>
            <person name="Yorke J.A."/>
            <person name="Yoshida K."/>
            <person name="Zdobnov E."/>
            <person name="Zhang P."/>
            <person name="Zhang Y."/>
            <person name="Zimin A.V."/>
            <person name="Baldwin J."/>
            <person name="Abdouelleil A."/>
            <person name="Abdulkadir J."/>
            <person name="Abebe A."/>
            <person name="Abera B."/>
            <person name="Abreu J."/>
            <person name="Acer S.C."/>
            <person name="Aftuck L."/>
            <person name="Alexander A."/>
            <person name="An P."/>
            <person name="Anderson E."/>
            <person name="Anderson S."/>
            <person name="Arachi H."/>
            <person name="Azer M."/>
            <person name="Bachantsang P."/>
            <person name="Barry A."/>
            <person name="Bayul T."/>
            <person name="Berlin A."/>
            <person name="Bessette D."/>
            <person name="Bloom T."/>
            <person name="Blye J."/>
            <person name="Boguslavskiy L."/>
            <person name="Bonnet C."/>
            <person name="Boukhgalter B."/>
            <person name="Bourzgui I."/>
            <person name="Brown A."/>
            <person name="Cahill P."/>
            <person name="Channer S."/>
            <person name="Cheshatsang Y."/>
            <person name="Chuda L."/>
            <person name="Citroen M."/>
            <person name="Collymore A."/>
            <person name="Cooke P."/>
            <person name="Costello M."/>
            <person name="D'Aco K."/>
            <person name="Daza R."/>
            <person name="De Haan G."/>
            <person name="DeGray S."/>
            <person name="DeMaso C."/>
            <person name="Dhargay N."/>
            <person name="Dooley K."/>
            <person name="Dooley E."/>
            <person name="Doricent M."/>
            <person name="Dorje P."/>
            <person name="Dorjee K."/>
            <person name="Dupes A."/>
            <person name="Elong R."/>
            <person name="Falk J."/>
            <person name="Farina A."/>
            <person name="Faro S."/>
            <person name="Ferguson D."/>
            <person name="Fisher S."/>
            <person name="Foley C.D."/>
            <person name="Franke A."/>
            <person name="Friedrich D."/>
            <person name="Gadbois L."/>
            <person name="Gearin G."/>
            <person name="Gearin C.R."/>
            <person name="Giannoukos G."/>
            <person name="Goode T."/>
            <person name="Graham J."/>
            <person name="Grandbois E."/>
            <person name="Grewal S."/>
            <person name="Gyaltsen K."/>
            <person name="Hafez N."/>
            <person name="Hagos B."/>
            <person name="Hall J."/>
            <person name="Henson C."/>
            <person name="Hollinger A."/>
            <person name="Honan T."/>
            <person name="Huard M.D."/>
            <person name="Hughes L."/>
            <person name="Hurhula B."/>
            <person name="Husby M.E."/>
            <person name="Kamat A."/>
            <person name="Kanga B."/>
            <person name="Kashin S."/>
            <person name="Khazanovich D."/>
            <person name="Kisner P."/>
            <person name="Lance K."/>
            <person name="Lara M."/>
            <person name="Lee W."/>
            <person name="Lennon N."/>
            <person name="Letendre F."/>
            <person name="LeVine R."/>
            <person name="Lipovsky A."/>
            <person name="Liu X."/>
            <person name="Liu J."/>
            <person name="Liu S."/>
            <person name="Lokyitsang T."/>
            <person name="Lokyitsang Y."/>
            <person name="Lubonja R."/>
            <person name="Lui A."/>
            <person name="MacDonald P."/>
            <person name="Magnisalis V."/>
            <person name="Maru K."/>
            <person name="Matthews C."/>
            <person name="McCusker W."/>
            <person name="McDonough S."/>
            <person name="Mehta T."/>
            <person name="Meldrim J."/>
            <person name="Meneus L."/>
            <person name="Mihai O."/>
            <person name="Mihalev A."/>
            <person name="Mihova T."/>
            <person name="Mittelman R."/>
            <person name="Mlenga V."/>
            <person name="Montmayeur A."/>
            <person name="Mulrain L."/>
            <person name="Navidi A."/>
            <person name="Naylor J."/>
            <person name="Negash T."/>
            <person name="Nguyen T."/>
            <person name="Nguyen N."/>
            <person name="Nicol R."/>
            <person name="Norbu C."/>
            <person name="Norbu N."/>
            <person name="Novod N."/>
            <person name="O'Neill B."/>
            <person name="Osman S."/>
            <person name="Markiewicz E."/>
            <person name="Oyono O.L."/>
            <person name="Patti C."/>
            <person name="Phunkhang P."/>
            <person name="Pierre F."/>
            <person name="Priest M."/>
            <person name="Raghuraman S."/>
            <person name="Rege F."/>
            <person name="Reyes R."/>
            <person name="Rise C."/>
            <person name="Rogov P."/>
            <person name="Ross K."/>
            <person name="Ryan E."/>
            <person name="Settipalli S."/>
            <person name="Shea T."/>
            <person name="Sherpa N."/>
            <person name="Shi L."/>
            <person name="Shih D."/>
            <person name="Sparrow T."/>
            <person name="Spaulding J."/>
            <person name="Stalker J."/>
            <person name="Stange-Thomann N."/>
            <person name="Stavropoulos S."/>
            <person name="Stone C."/>
            <person name="Strader C."/>
            <person name="Tesfaye S."/>
            <person name="Thomson T."/>
            <person name="Thoulutsang Y."/>
            <person name="Thoulutsang D."/>
            <person name="Topham K."/>
            <person name="Topping I."/>
            <person name="Tsamla T."/>
            <person name="Vassiliev H."/>
            <person name="Vo A."/>
            <person name="Wangchuk T."/>
            <person name="Wangdi T."/>
            <person name="Weiand M."/>
            <person name="Wilkinson J."/>
            <person name="Wilson A."/>
            <person name="Yadav S."/>
            <person name="Young G."/>
            <person name="Yu Q."/>
            <person name="Zembek L."/>
            <person name="Zhong D."/>
            <person name="Zimmer A."/>
            <person name="Zwirko Z."/>
            <person name="Jaffe D.B."/>
            <person name="Alvarez P."/>
            <person name="Brockman W."/>
            <person name="Butler J."/>
            <person name="Chin C."/>
            <person name="Gnerre S."/>
            <person name="Grabherr M."/>
            <person name="Kleber M."/>
            <person name="Mauceli E."/>
            <person name="MacCallum I."/>
        </authorList>
    </citation>
    <scope>NUCLEOTIDE SEQUENCE [LARGE SCALE GENOMIC DNA]</scope>
    <source>
        <strain evidence="2">Tucson 14024-0371.13</strain>
    </source>
</reference>
<accession>B3M2K4</accession>
<dbReference type="SMR" id="B3M2K4"/>
<dbReference type="eggNOG" id="ENOG502TB9K">
    <property type="taxonomic scope" value="Eukaryota"/>
</dbReference>
<evidence type="ECO:0000313" key="2">
    <source>
        <dbReference type="Proteomes" id="UP000007801"/>
    </source>
</evidence>
<protein>
    <recommendedName>
        <fullName evidence="3">Thioredoxin domain-containing protein</fullName>
    </recommendedName>
</protein>